<dbReference type="GO" id="GO:0019005">
    <property type="term" value="C:SCF ubiquitin ligase complex"/>
    <property type="evidence" value="ECO:0007669"/>
    <property type="project" value="TreeGrafter"/>
</dbReference>
<name>A0A484C170_PERFV</name>
<evidence type="ECO:0000256" key="1">
    <source>
        <dbReference type="SAM" id="MobiDB-lite"/>
    </source>
</evidence>
<feature type="domain" description="F-box" evidence="2">
    <location>
        <begin position="57"/>
        <end position="103"/>
    </location>
</feature>
<dbReference type="PANTHER" id="PTHR46731">
    <property type="entry name" value="F-BOX ONLY PROTEIN 15"/>
    <property type="match status" value="1"/>
</dbReference>
<reference evidence="3 4" key="1">
    <citation type="submission" date="2019-01" db="EMBL/GenBank/DDBJ databases">
        <title>A chromosome-scale genome assembly of the yellow perch, Perca flavescens.</title>
        <authorList>
            <person name="Feron R."/>
            <person name="Morvezen R."/>
            <person name="Bestin A."/>
            <person name="Haffray P."/>
            <person name="Klopp C."/>
            <person name="Zahm M."/>
            <person name="Cabau C."/>
            <person name="Roques C."/>
            <person name="Donnadieu C."/>
            <person name="Bouchez O."/>
            <person name="Christie M."/>
            <person name="Larson W."/>
            <person name="Guiguen Y."/>
        </authorList>
    </citation>
    <scope>NUCLEOTIDE SEQUENCE [LARGE SCALE GENOMIC DNA]</scope>
    <source>
        <strain evidence="3">YP-PL-M2</strain>
        <tissue evidence="3">Blood</tissue>
    </source>
</reference>
<evidence type="ECO:0000313" key="3">
    <source>
        <dbReference type="EMBL" id="TDG97195.1"/>
    </source>
</evidence>
<protein>
    <recommendedName>
        <fullName evidence="2">F-box domain-containing protein</fullName>
    </recommendedName>
</protein>
<feature type="region of interest" description="Disordered" evidence="1">
    <location>
        <begin position="1"/>
        <end position="29"/>
    </location>
</feature>
<evidence type="ECO:0000313" key="4">
    <source>
        <dbReference type="Proteomes" id="UP000295070"/>
    </source>
</evidence>
<gene>
    <name evidence="3" type="ORF">EPR50_G00223770</name>
</gene>
<dbReference type="InterPro" id="IPR001810">
    <property type="entry name" value="F-box_dom"/>
</dbReference>
<dbReference type="AlphaFoldDB" id="A0A484C170"/>
<keyword evidence="4" id="KW-1185">Reference proteome</keyword>
<feature type="compositionally biased region" description="Polar residues" evidence="1">
    <location>
        <begin position="1"/>
        <end position="12"/>
    </location>
</feature>
<dbReference type="InterPro" id="IPR036047">
    <property type="entry name" value="F-box-like_dom_sf"/>
</dbReference>
<accession>A0A484C170</accession>
<dbReference type="Pfam" id="PF12937">
    <property type="entry name" value="F-box-like"/>
    <property type="match status" value="1"/>
</dbReference>
<dbReference type="STRING" id="8167.A0A484C170"/>
<proteinExistence type="predicted"/>
<dbReference type="Gene3D" id="1.20.1280.50">
    <property type="match status" value="1"/>
</dbReference>
<dbReference type="SUPFAM" id="SSF81383">
    <property type="entry name" value="F-box domain"/>
    <property type="match status" value="1"/>
</dbReference>
<dbReference type="SMART" id="SM00256">
    <property type="entry name" value="FBOX"/>
    <property type="match status" value="1"/>
</dbReference>
<dbReference type="PANTHER" id="PTHR46731:SF1">
    <property type="entry name" value="F-BOX ONLY PROTEIN 15"/>
    <property type="match status" value="1"/>
</dbReference>
<dbReference type="Proteomes" id="UP000295070">
    <property type="component" value="Chromosome 22"/>
</dbReference>
<organism evidence="3 4">
    <name type="scientific">Perca flavescens</name>
    <name type="common">American yellow perch</name>
    <name type="synonym">Morone flavescens</name>
    <dbReference type="NCBI Taxonomy" id="8167"/>
    <lineage>
        <taxon>Eukaryota</taxon>
        <taxon>Metazoa</taxon>
        <taxon>Chordata</taxon>
        <taxon>Craniata</taxon>
        <taxon>Vertebrata</taxon>
        <taxon>Euteleostomi</taxon>
        <taxon>Actinopterygii</taxon>
        <taxon>Neopterygii</taxon>
        <taxon>Teleostei</taxon>
        <taxon>Neoteleostei</taxon>
        <taxon>Acanthomorphata</taxon>
        <taxon>Eupercaria</taxon>
        <taxon>Perciformes</taxon>
        <taxon>Percoidei</taxon>
        <taxon>Percidae</taxon>
        <taxon>Percinae</taxon>
        <taxon>Perca</taxon>
    </lineage>
</organism>
<dbReference type="PROSITE" id="PS50181">
    <property type="entry name" value="FBOX"/>
    <property type="match status" value="1"/>
</dbReference>
<dbReference type="CDD" id="cd22093">
    <property type="entry name" value="F-box_FBXO15"/>
    <property type="match status" value="1"/>
</dbReference>
<evidence type="ECO:0000259" key="2">
    <source>
        <dbReference type="PROSITE" id="PS50181"/>
    </source>
</evidence>
<dbReference type="EMBL" id="SCKG01000022">
    <property type="protein sequence ID" value="TDG97195.1"/>
    <property type="molecule type" value="Genomic_DNA"/>
</dbReference>
<sequence>MARNMASTNVTYRNDLASDSKGSRPVKQMAAPKAVTSRVRAVRTFKRADKSSPASTLNFMERLPSEILFKILSYLDASALFSISHVNKLFNQLANDNALWNKIYIAELGKNKRRKPKRIDEMRDKMLLKIATVAVHDRDAGDWKWLHFKTVAECDMDYGLRRLGLISSYTGLPNQTEHVLRSIHVTWELTVSDKSGHEGTYEPSWSEFCETSVTLCWSGGGCLPNYQQISTLQLHGVRRVALNCPGLKAPGFRSLMAKLDVQDLTKSAQVIGQDKLVELKLLQPGIIIGVWKDRCSVAFVMFTLHFHRLVERSILGSAVCPYVMPVIKPPFDDIDPEYGLHGYQLHIVLHGTVCNIMSQSFSKLFCQRTQISDGLIQLTAISRAILSRHTPLSGSITLPWRCEALQGTVENCCIMSLTLLDEFKKPFWCVTSPVSMELEKTPVSYDYDGEHFLIHYQDSDGQMKMKFVWMKEQKQFVLTNLVVYVTVSKVNKHFSREY</sequence>
<comment type="caution">
    <text evidence="3">The sequence shown here is derived from an EMBL/GenBank/DDBJ whole genome shotgun (WGS) entry which is preliminary data.</text>
</comment>